<evidence type="ECO:0000256" key="7">
    <source>
        <dbReference type="ARBA" id="ARBA00023004"/>
    </source>
</evidence>
<dbReference type="PROSITE" id="PS50110">
    <property type="entry name" value="RESPONSE_REGULATORY"/>
    <property type="match status" value="1"/>
</dbReference>
<dbReference type="InterPro" id="IPR039650">
    <property type="entry name" value="HdrA-like"/>
</dbReference>
<evidence type="ECO:0000256" key="6">
    <source>
        <dbReference type="ARBA" id="ARBA00023002"/>
    </source>
</evidence>
<keyword evidence="5" id="KW-0285">Flavoprotein</keyword>
<evidence type="ECO:0000259" key="10">
    <source>
        <dbReference type="PROSITE" id="PS50110"/>
    </source>
</evidence>
<keyword evidence="6" id="KW-0560">Oxidoreductase</keyword>
<dbReference type="RefSeq" id="WP_078716068.1">
    <property type="nucleotide sequence ID" value="NZ_FUYC01000002.1"/>
</dbReference>
<feature type="domain" description="4Fe-4S ferredoxin-type" evidence="11">
    <location>
        <begin position="1106"/>
        <end position="1135"/>
    </location>
</feature>
<comment type="cofactor">
    <cofactor evidence="1">
        <name>FAD</name>
        <dbReference type="ChEBI" id="CHEBI:57692"/>
    </cofactor>
</comment>
<dbReference type="PROSITE" id="PS51379">
    <property type="entry name" value="4FE4S_FER_2"/>
    <property type="match status" value="4"/>
</dbReference>
<dbReference type="Pfam" id="PF07992">
    <property type="entry name" value="Pyr_redox_2"/>
    <property type="match status" value="1"/>
</dbReference>
<dbReference type="Gene3D" id="3.40.50.2300">
    <property type="match status" value="1"/>
</dbReference>
<dbReference type="GO" id="GO:0016491">
    <property type="term" value="F:oxidoreductase activity"/>
    <property type="evidence" value="ECO:0007669"/>
    <property type="project" value="UniProtKB-KW"/>
</dbReference>
<dbReference type="AlphaFoldDB" id="A0A1T4W873"/>
<dbReference type="Pfam" id="PF13187">
    <property type="entry name" value="Fer4_9"/>
    <property type="match status" value="1"/>
</dbReference>
<dbReference type="Pfam" id="PF12838">
    <property type="entry name" value="Fer4_7"/>
    <property type="match status" value="1"/>
</dbReference>
<dbReference type="Gene3D" id="3.40.50.720">
    <property type="entry name" value="NAD(P)-binding Rossmann-like Domain"/>
    <property type="match status" value="1"/>
</dbReference>
<keyword evidence="3" id="KW-0004">4Fe-4S</keyword>
<proteinExistence type="inferred from homology"/>
<dbReference type="SUPFAM" id="SSF52172">
    <property type="entry name" value="CheY-like"/>
    <property type="match status" value="1"/>
</dbReference>
<dbReference type="PANTHER" id="PTHR43498:SF1">
    <property type="entry name" value="COB--COM HETERODISULFIDE REDUCTASE IRON-SULFUR SUBUNIT A"/>
    <property type="match status" value="1"/>
</dbReference>
<dbReference type="GO" id="GO:0046872">
    <property type="term" value="F:metal ion binding"/>
    <property type="evidence" value="ECO:0007669"/>
    <property type="project" value="UniProtKB-KW"/>
</dbReference>
<keyword evidence="4" id="KW-0479">Metal-binding</keyword>
<feature type="domain" description="4Fe-4S ferredoxin-type" evidence="11">
    <location>
        <begin position="155"/>
        <end position="184"/>
    </location>
</feature>
<dbReference type="SUPFAM" id="SSF54862">
    <property type="entry name" value="4Fe-4S ferredoxins"/>
    <property type="match status" value="2"/>
</dbReference>
<dbReference type="GO" id="GO:0000160">
    <property type="term" value="P:phosphorelay signal transduction system"/>
    <property type="evidence" value="ECO:0007669"/>
    <property type="project" value="InterPro"/>
</dbReference>
<dbReference type="OrthoDB" id="9758544at2"/>
<keyword evidence="8" id="KW-0411">Iron-sulfur</keyword>
<dbReference type="InterPro" id="IPR001789">
    <property type="entry name" value="Sig_transdc_resp-reg_receiver"/>
</dbReference>
<evidence type="ECO:0000256" key="5">
    <source>
        <dbReference type="ARBA" id="ARBA00022827"/>
    </source>
</evidence>
<evidence type="ECO:0000256" key="9">
    <source>
        <dbReference type="PROSITE-ProRule" id="PRU00169"/>
    </source>
</evidence>
<keyword evidence="5" id="KW-0274">FAD</keyword>
<dbReference type="Gene3D" id="3.30.70.20">
    <property type="match status" value="2"/>
</dbReference>
<accession>A0A1T4W873</accession>
<feature type="domain" description="4Fe-4S ferredoxin-type" evidence="11">
    <location>
        <begin position="1075"/>
        <end position="1104"/>
    </location>
</feature>
<dbReference type="Pfam" id="PF12831">
    <property type="entry name" value="FAD_oxidored"/>
    <property type="match status" value="2"/>
</dbReference>
<organism evidence="12 13">
    <name type="scientific">Paucidesulfovibrio gracilis DSM 16080</name>
    <dbReference type="NCBI Taxonomy" id="1121449"/>
    <lineage>
        <taxon>Bacteria</taxon>
        <taxon>Pseudomonadati</taxon>
        <taxon>Thermodesulfobacteriota</taxon>
        <taxon>Desulfovibrionia</taxon>
        <taxon>Desulfovibrionales</taxon>
        <taxon>Desulfovibrionaceae</taxon>
        <taxon>Paucidesulfovibrio</taxon>
    </lineage>
</organism>
<evidence type="ECO:0000256" key="3">
    <source>
        <dbReference type="ARBA" id="ARBA00022485"/>
    </source>
</evidence>
<dbReference type="STRING" id="1121449.SAMN02745704_00476"/>
<dbReference type="InterPro" id="IPR011006">
    <property type="entry name" value="CheY-like_superfamily"/>
</dbReference>
<evidence type="ECO:0000256" key="4">
    <source>
        <dbReference type="ARBA" id="ARBA00022723"/>
    </source>
</evidence>
<dbReference type="GO" id="GO:0051539">
    <property type="term" value="F:4 iron, 4 sulfur cluster binding"/>
    <property type="evidence" value="ECO:0007669"/>
    <property type="project" value="UniProtKB-KW"/>
</dbReference>
<dbReference type="EMBL" id="FUYC01000002">
    <property type="protein sequence ID" value="SKA73466.1"/>
    <property type="molecule type" value="Genomic_DNA"/>
</dbReference>
<dbReference type="InterPro" id="IPR036188">
    <property type="entry name" value="FAD/NAD-bd_sf"/>
</dbReference>
<dbReference type="SUPFAM" id="SSF51905">
    <property type="entry name" value="FAD/NAD(P)-binding domain"/>
    <property type="match status" value="1"/>
</dbReference>
<evidence type="ECO:0000313" key="12">
    <source>
        <dbReference type="EMBL" id="SKA73466.1"/>
    </source>
</evidence>
<feature type="domain" description="4Fe-4S ferredoxin-type" evidence="11">
    <location>
        <begin position="108"/>
        <end position="138"/>
    </location>
</feature>
<dbReference type="Proteomes" id="UP000190027">
    <property type="component" value="Unassembled WGS sequence"/>
</dbReference>
<keyword evidence="7" id="KW-0408">Iron</keyword>
<dbReference type="InterPro" id="IPR023753">
    <property type="entry name" value="FAD/NAD-binding_dom"/>
</dbReference>
<evidence type="ECO:0000256" key="2">
    <source>
        <dbReference type="ARBA" id="ARBA00006561"/>
    </source>
</evidence>
<dbReference type="Gene3D" id="3.50.50.60">
    <property type="entry name" value="FAD/NAD(P)-binding domain"/>
    <property type="match status" value="2"/>
</dbReference>
<protein>
    <submittedName>
        <fullName evidence="12">Heterodisulfide reductase subunit A</fullName>
    </submittedName>
</protein>
<name>A0A1T4W873_9BACT</name>
<evidence type="ECO:0000256" key="1">
    <source>
        <dbReference type="ARBA" id="ARBA00001974"/>
    </source>
</evidence>
<gene>
    <name evidence="12" type="ORF">SAMN02745704_00476</name>
</gene>
<feature type="domain" description="Response regulatory" evidence="10">
    <location>
        <begin position="190"/>
        <end position="316"/>
    </location>
</feature>
<evidence type="ECO:0000256" key="8">
    <source>
        <dbReference type="ARBA" id="ARBA00023014"/>
    </source>
</evidence>
<dbReference type="InterPro" id="IPR017900">
    <property type="entry name" value="4Fe4S_Fe_S_CS"/>
</dbReference>
<keyword evidence="9" id="KW-0597">Phosphoprotein</keyword>
<keyword evidence="13" id="KW-1185">Reference proteome</keyword>
<feature type="modified residue" description="4-aspartylphosphate" evidence="9">
    <location>
        <position position="240"/>
    </location>
</feature>
<dbReference type="SUPFAM" id="SSF51971">
    <property type="entry name" value="Nucleotide-binding domain"/>
    <property type="match status" value="1"/>
</dbReference>
<reference evidence="12 13" key="1">
    <citation type="submission" date="2017-02" db="EMBL/GenBank/DDBJ databases">
        <authorList>
            <person name="Peterson S.W."/>
        </authorList>
    </citation>
    <scope>NUCLEOTIDE SEQUENCE [LARGE SCALE GENOMIC DNA]</scope>
    <source>
        <strain evidence="12 13">DSM 16080</strain>
    </source>
</reference>
<dbReference type="PANTHER" id="PTHR43498">
    <property type="entry name" value="FERREDOXIN:COB-COM HETERODISULFIDE REDUCTASE SUBUNIT A"/>
    <property type="match status" value="1"/>
</dbReference>
<evidence type="ECO:0000313" key="13">
    <source>
        <dbReference type="Proteomes" id="UP000190027"/>
    </source>
</evidence>
<evidence type="ECO:0000259" key="11">
    <source>
        <dbReference type="PROSITE" id="PS51379"/>
    </source>
</evidence>
<comment type="similarity">
    <text evidence="2">Belongs to the HdrA family.</text>
</comment>
<dbReference type="PROSITE" id="PS00198">
    <property type="entry name" value="4FE4S_FER_1"/>
    <property type="match status" value="3"/>
</dbReference>
<sequence length="1162" mass="126595">MRKEYGALVVGAGIAGIRAALDLAVTGHKVALVDRRPHHGGLLTQLDHQFPSDNCGMCKMLPLMARDSSSQYCLRKGLYHDNIDIWLNTELTGLEGDPGQFQASLTRRSSLVDPSKCISCGECAAVCPVRVPNEFNAGLSERGAVYLPVPHAIPNHYVVDLENCARCWKCFEACPTGAIDFKLDQRGEFRVLCVVPDATESQELMGLLDTAGFPAMFAQDQEKALDLLADGEPAGLLLLDMAMGASGVERIVNRAGELRPELPVVLLAGPDEAEAAEELVAQQEEQTGSGAPRGVREWIAKPLQETAFIPWLDKLYVRLASDEHLTFDVGAVVLAGGFDCFDPGPVDDVLGYGRYPGVVTAVEFERMLSSSGPTAGKLTRADGKPVRRIAWIQCVGSRDLQKGANYCSSICCMFSVKEALLAKKQLGDKVEGTIFFMDMRTFGKDFQRYRDRAENEEGVRFIRSRPHSVITDWKGGLNVGWFGDDGRQHEESFDMVVLAVGARPPKGVDKLARAAGVELNEHGFVATRPLAPARTTRHGVFAAGAFAAPRDIAESVIMAGAAAQGAARLIKIHDVLAGMSREEEPEYPDVSREEPRILVAVCSSCPTLEQRLDLEEVFGRLEQLHSVVSVARVGSACTSEGWGEVERLAQEMKPNRILIGACMPYAYVPRLKELGRAVGLNPALMDVVDVYTPTFPGGEELDKEQLERDVYASLATAVARLEGADPVPPPVTVNVAKAALVVGGGVAGMTAATAIADHGYEVCLVEKEEELGGMSMRLYSTLEGADPRKHMEDLITQVEKHPNITVFKDSRVVLSEGTAGRFRTAMYTPKGAIRYEHGVTILASGGKESKVYDYGFKVHKSVMTQLRLEEALATGTLDVSELERVVMIQCWRSRNEERNYCSRVCCSQALKNILALKARNPKLEVVVFYRDIMAYGFKEAFYTEARKAGALFVRYEPERKPQVGFDGGKPVVTGRDPVLGRDVQVRADLLVLSSGVEPEETDELVEIFGVETNQDGFFQEAESKWRPVDFLKQGIYLCGLAHSPMDMGEAVASAQAAAQRALRILSAETIARETVVAQVRHSLCSLCQKCVAACPYGARQVDMEQGRIVVDEILCQGCGSCAAVCPNSATVLSGYHDGPVMALIDAALEEPMPRQTPKEREQ</sequence>
<dbReference type="InterPro" id="IPR017896">
    <property type="entry name" value="4Fe4S_Fe-S-bd"/>
</dbReference>